<feature type="domain" description="Rapamycin-insensitive companion of mTOR" evidence="5">
    <location>
        <begin position="978"/>
        <end position="1050"/>
    </location>
</feature>
<dbReference type="InterPro" id="IPR029451">
    <property type="entry name" value="RICTOR_M"/>
</dbReference>
<reference evidence="6 7" key="1">
    <citation type="submission" date="2019-02" db="EMBL/GenBank/DDBJ databases">
        <title>Genome sequencing of the rare red list fungi Dentipellis fragilis.</title>
        <authorList>
            <person name="Buettner E."/>
            <person name="Kellner H."/>
        </authorList>
    </citation>
    <scope>NUCLEOTIDE SEQUENCE [LARGE SCALE GENOMIC DNA]</scope>
    <source>
        <strain evidence="6 7">DSM 105465</strain>
    </source>
</reference>
<evidence type="ECO:0000259" key="3">
    <source>
        <dbReference type="SMART" id="SM01307"/>
    </source>
</evidence>
<dbReference type="SMART" id="SM01310">
    <property type="entry name" value="RICTOR_V"/>
    <property type="match status" value="1"/>
</dbReference>
<dbReference type="OrthoDB" id="271111at2759"/>
<evidence type="ECO:0000256" key="1">
    <source>
        <dbReference type="ARBA" id="ARBA00008878"/>
    </source>
</evidence>
<dbReference type="Pfam" id="PF14668">
    <property type="entry name" value="RICTOR_V"/>
    <property type="match status" value="1"/>
</dbReference>
<feature type="domain" description="Rapamycin-insensitive companion of mTOR middle" evidence="3">
    <location>
        <begin position="581"/>
        <end position="808"/>
    </location>
</feature>
<protein>
    <recommendedName>
        <fullName evidence="8">REM-1 domain-containing protein</fullName>
    </recommendedName>
</protein>
<dbReference type="GO" id="GO:0031932">
    <property type="term" value="C:TORC2 complex"/>
    <property type="evidence" value="ECO:0007669"/>
    <property type="project" value="InterPro"/>
</dbReference>
<evidence type="ECO:0000256" key="2">
    <source>
        <dbReference type="SAM" id="MobiDB-lite"/>
    </source>
</evidence>
<evidence type="ECO:0000259" key="5">
    <source>
        <dbReference type="SMART" id="SM01310"/>
    </source>
</evidence>
<keyword evidence="7" id="KW-1185">Reference proteome</keyword>
<proteinExistence type="inferred from homology"/>
<dbReference type="SMART" id="SM01308">
    <property type="entry name" value="RICTOR_N"/>
    <property type="match status" value="1"/>
</dbReference>
<dbReference type="Pfam" id="PF14664">
    <property type="entry name" value="RICTOR_N"/>
    <property type="match status" value="1"/>
</dbReference>
<feature type="compositionally biased region" description="Low complexity" evidence="2">
    <location>
        <begin position="107"/>
        <end position="118"/>
    </location>
</feature>
<comment type="similarity">
    <text evidence="1">Belongs to the RICTOR family.</text>
</comment>
<dbReference type="GO" id="GO:0038203">
    <property type="term" value="P:TORC2 signaling"/>
    <property type="evidence" value="ECO:0007669"/>
    <property type="project" value="TreeGrafter"/>
</dbReference>
<sequence length="1250" mass="140987">MMGTAKSIKEGAEAILNDPNSQLKDTLRAQVETEKQMANSRLDAIAQRIDLHRRVTDDRGMSQVHSVLMLNSHQHADDFRSVLQQASVCIKTLASIGRSAMSPVPSPSSSSTPQYPTPNESETTRMRTDAMTKLTGTLQRNLRVRYELDVAQVAQAVIPALSDRSSEFCRATAYRLIRHTLVDTESVKRLHEQPLDWYIVKSLTLDLKHTVEKEQVIKLIRAIVEIGSQRSDPHSGPCSGNVPLSDAVMRAFIAVAEQPEDPFKSICILTLAEILLIDIDLVSRTGGIRVLLHSLAEGPLELASLLTPVFLHIVDSPRTRGYLRPGTDLEMALSGVTDAYGKDPTHADRLKGICRLIGTMLRTWSGLMYFCMDDMQAIRALVDTLQIPSLDTREVVLDMFFDLLNIKTPEWYQTFINGRRLTMYHKARPGSGNEKTHQQELPQRSSEPLKLTDQYIGLLILVLCKAGLLDALTNMFQENPTGSNLSRKATLLMAEPIAHAPLRTSKLIPHVFDLALDYQKGEHRIIGTSALSSIDSFNRNRARLQPSPANSSRPRANSVEDAIRRGQRQVEQVKVRMGLQMDDRTFQAALLETQVMLTKDHNKWNFETLQDLIEGPLLNPKRMEEAIKVSRFIRRLMSFFHPFSHRFSDIERWNWQSNQRWVKMGCTLLSTLMASPDGQRFLGSEDDFLRQIVRSFAQLDPFNGTPESDPIFSKKRVSDTLTYGYLEMLGTLSKYKEGIELMEKFKVFTAFYHLSELRSREDLIKGIIENIDYSIDGHPRIVLSKALTSSYKHIRLYATNHLGIMIKNSTSANAWTLRLLITQLYDPAMDVCEMAARYLEEACESMDILRLVVAMQPTLDHLGEIGHGLLLKFMSTPMGFRYLYDAGYIDREMDLWFHERNIHYVVQIEVYLAKAFGSIPVEDEDDLLTFDGLVPQHFYGEIAKTELGYQVLREKGHFAEFVHFIRQHGLENEDTEVILKLKSILWTVGNIGSTTGGLRFLEEEEIIPVILEIAEQSLVLSVRGTCFFVLGLISSTPQGAEILDDYHWEATLSPLGLPTGLCIPVDIEKFVSIPPWEPASCIESDHRLIPPTSQAELEVLTAISNLSNTVIANTASRTLSKLKSKSEYKTVFSSPAVFFRALDLISSSHYRLPVRRYIFDLFDVDLEPDVVKQMAEYAKTFLVTSPKTSRPAHAPRAVSVFFAAPRQYGSESDEEEEIAVKNRPKIPTDAPVVSLRPKSMVVGFAEGGEK</sequence>
<dbReference type="AlphaFoldDB" id="A0A4Y9ZA43"/>
<dbReference type="SMART" id="SM01307">
    <property type="entry name" value="RICTOR_M"/>
    <property type="match status" value="1"/>
</dbReference>
<dbReference type="EMBL" id="SEOQ01000089">
    <property type="protein sequence ID" value="TFY70661.1"/>
    <property type="molecule type" value="Genomic_DNA"/>
</dbReference>
<dbReference type="InterPro" id="IPR028267">
    <property type="entry name" value="Pianissimo_N"/>
</dbReference>
<dbReference type="Pfam" id="PF14663">
    <property type="entry name" value="RasGEF_N_2"/>
    <property type="match status" value="1"/>
</dbReference>
<dbReference type="Pfam" id="PF14666">
    <property type="entry name" value="RICTOR_M"/>
    <property type="match status" value="1"/>
</dbReference>
<gene>
    <name evidence="6" type="ORF">EVG20_g2351</name>
</gene>
<evidence type="ECO:0000313" key="6">
    <source>
        <dbReference type="EMBL" id="TFY70661.1"/>
    </source>
</evidence>
<dbReference type="SMART" id="SM01303">
    <property type="entry name" value="RasGEF_N_2"/>
    <property type="match status" value="1"/>
</dbReference>
<dbReference type="InterPro" id="IPR016024">
    <property type="entry name" value="ARM-type_fold"/>
</dbReference>
<dbReference type="InterPro" id="IPR029453">
    <property type="entry name" value="Rictor_IV"/>
</dbReference>
<name>A0A4Y9ZA43_9AGAM</name>
<accession>A0A4Y9ZA43</accession>
<evidence type="ECO:0000259" key="4">
    <source>
        <dbReference type="SMART" id="SM01308"/>
    </source>
</evidence>
<feature type="region of interest" description="Disordered" evidence="2">
    <location>
        <begin position="99"/>
        <end position="125"/>
    </location>
</feature>
<feature type="domain" description="Rapamycin-insensitive companion of mTOR N-terminal" evidence="4">
    <location>
        <begin position="128"/>
        <end position="509"/>
    </location>
</feature>
<organism evidence="6 7">
    <name type="scientific">Dentipellis fragilis</name>
    <dbReference type="NCBI Taxonomy" id="205917"/>
    <lineage>
        <taxon>Eukaryota</taxon>
        <taxon>Fungi</taxon>
        <taxon>Dikarya</taxon>
        <taxon>Basidiomycota</taxon>
        <taxon>Agaricomycotina</taxon>
        <taxon>Agaricomycetes</taxon>
        <taxon>Russulales</taxon>
        <taxon>Hericiaceae</taxon>
        <taxon>Dentipellis</taxon>
    </lineage>
</organism>
<dbReference type="SUPFAM" id="SSF48371">
    <property type="entry name" value="ARM repeat"/>
    <property type="match status" value="2"/>
</dbReference>
<dbReference type="PANTHER" id="PTHR13298">
    <property type="entry name" value="CYTOSOLIC REGULATOR PIANISSIMO"/>
    <property type="match status" value="1"/>
</dbReference>
<dbReference type="InterPro" id="IPR029452">
    <property type="entry name" value="RICTOR_V"/>
</dbReference>
<comment type="caution">
    <text evidence="6">The sequence shown here is derived from an EMBL/GenBank/DDBJ whole genome shotgun (WGS) entry which is preliminary data.</text>
</comment>
<dbReference type="STRING" id="205917.A0A4Y9ZA43"/>
<dbReference type="PANTHER" id="PTHR13298:SF11">
    <property type="entry name" value="RAPAMYCIN-INSENSITIVE COMPANION OF MTOR"/>
    <property type="match status" value="1"/>
</dbReference>
<evidence type="ECO:0008006" key="8">
    <source>
        <dbReference type="Google" id="ProtNLM"/>
    </source>
</evidence>
<dbReference type="Proteomes" id="UP000298327">
    <property type="component" value="Unassembled WGS sequence"/>
</dbReference>
<evidence type="ECO:0000313" key="7">
    <source>
        <dbReference type="Proteomes" id="UP000298327"/>
    </source>
</evidence>
<feature type="region of interest" description="Disordered" evidence="2">
    <location>
        <begin position="426"/>
        <end position="446"/>
    </location>
</feature>
<dbReference type="InterPro" id="IPR028268">
    <property type="entry name" value="Pianissimo_fam"/>
</dbReference>